<feature type="region of interest" description="Disordered" evidence="1">
    <location>
        <begin position="791"/>
        <end position="896"/>
    </location>
</feature>
<evidence type="ECO:0000259" key="2">
    <source>
        <dbReference type="Pfam" id="PF14613"/>
    </source>
</evidence>
<dbReference type="EMBL" id="LN891073">
    <property type="protein sequence ID" value="CUS09639.1"/>
    <property type="molecule type" value="Genomic_DNA"/>
</dbReference>
<dbReference type="PANTHER" id="PTHR31138">
    <property type="entry name" value="CHROMOSOME 19, WHOLE GENOME SHOTGUN SEQUENCE"/>
    <property type="match status" value="1"/>
</dbReference>
<dbReference type="AlphaFoldDB" id="A0A292PQ03"/>
<sequence length="896" mass="100722">MNSNVSRPVDPEQRDRDVENKLRLYGIYSGFQNGRLPSNEQIDVALSSLANHRKLRSPNENLSEEGKAILEDFRTVVDEAKRLILVKNHDQVFQEFIWNTTQLGAKGGPQASIPCAPASKETANRDAEQAQTGFRTLGQLIITNGEFRKLLNDAVILLRDIASDAATKSASHISPTEEQLRQIDSPAPDHQWHDAPNLSRENLKSQVRDQFTRNKPVSRSEVREATGNATQAADPHGSRDPRDAAARTRSGQRNGTARSVDTSSGIRAGAEGLRQRAEENVPEEQGQRLCEYRERASNYMENKVPQERREHVIFRLKKMVVEIQCHQDYQQAIDALLKLAEIYTGHTKGIAKESTGAVKSAHQDSHLQSAEKSLKVILERFANCTSTGDLIDSINDIYRDADNDPELKDWFRAVNNYIRTCLKEEGYIMGHESNEQYDRLYDHGNFLLRNRYRNHTDRVANEFRFLGEQFAADPDNQRFRQAIQKLFNDLGNDENGKPVFKKHLVKDVTQIIIPELFESVRYIPFPRIEYSDPVIDAVVENLIIESDNLMPNVLEIGSDNYFRFGRKSVSSKHSHAAMISASQIQCDIRDVSYYIKKKQGFPSITDTGVADIFLGGDGFNFKLQLATPGKLDRARFFKVERVDVNVNTLKIKLKKSNHKVLFALFKPILMGVVKPAVTRILEKQIQDAFGRLDQLAYAIHQEEQKIERDIKKNPDPEHLQNIYSRYYQAAQRELANRKKKAEAKVADKHANVAVTQDDSMFKNISLPGGISAKAAEYKDLSKRGDGWGSDVFTIGSASPTSNLPEPQQITRNSPYAHRRAPPGRDATAAGGASRDSGYHANDHHGIGTDTGNTGLGDKLADGQYDSVGNRRTGEYTLNRPPDENYATSHSRPAPVV</sequence>
<feature type="compositionally biased region" description="Basic and acidic residues" evidence="1">
    <location>
        <begin position="201"/>
        <end position="224"/>
    </location>
</feature>
<feature type="region of interest" description="Disordered" evidence="1">
    <location>
        <begin position="186"/>
        <end position="286"/>
    </location>
</feature>
<dbReference type="Pfam" id="PF19343">
    <property type="entry name" value="HAM1_N"/>
    <property type="match status" value="1"/>
</dbReference>
<feature type="compositionally biased region" description="Basic and acidic residues" evidence="1">
    <location>
        <begin position="236"/>
        <end position="246"/>
    </location>
</feature>
<feature type="compositionally biased region" description="Polar residues" evidence="1">
    <location>
        <begin position="795"/>
        <end position="813"/>
    </location>
</feature>
<organism evidence="4 5">
    <name type="scientific">Tuber aestivum</name>
    <name type="common">summer truffle</name>
    <dbReference type="NCBI Taxonomy" id="59557"/>
    <lineage>
        <taxon>Eukaryota</taxon>
        <taxon>Fungi</taxon>
        <taxon>Dikarya</taxon>
        <taxon>Ascomycota</taxon>
        <taxon>Pezizomycotina</taxon>
        <taxon>Pezizomycetes</taxon>
        <taxon>Pezizales</taxon>
        <taxon>Tuberaceae</taxon>
        <taxon>Tuber</taxon>
    </lineage>
</organism>
<dbReference type="InterPro" id="IPR045967">
    <property type="entry name" value="HAM1-like_N"/>
</dbReference>
<name>A0A292PQ03_9PEZI</name>
<reference evidence="4" key="1">
    <citation type="submission" date="2015-10" db="EMBL/GenBank/DDBJ databases">
        <authorList>
            <person name="Regsiter A."/>
            <person name="william w."/>
        </authorList>
    </citation>
    <scope>NUCLEOTIDE SEQUENCE</scope>
    <source>
        <strain evidence="4">Montdore</strain>
    </source>
</reference>
<dbReference type="Pfam" id="PF14613">
    <property type="entry name" value="HAM1_C"/>
    <property type="match status" value="1"/>
</dbReference>
<evidence type="ECO:0000256" key="1">
    <source>
        <dbReference type="SAM" id="MobiDB-lite"/>
    </source>
</evidence>
<evidence type="ECO:0000313" key="4">
    <source>
        <dbReference type="EMBL" id="CUS09639.1"/>
    </source>
</evidence>
<dbReference type="Proteomes" id="UP001412239">
    <property type="component" value="Unassembled WGS sequence"/>
</dbReference>
<feature type="domain" description="HAM1-like N-terminal" evidence="3">
    <location>
        <begin position="3"/>
        <end position="629"/>
    </location>
</feature>
<feature type="compositionally biased region" description="Polar residues" evidence="1">
    <location>
        <begin position="249"/>
        <end position="265"/>
    </location>
</feature>
<feature type="domain" description="HAM1-like C-terminal" evidence="2">
    <location>
        <begin position="644"/>
        <end position="804"/>
    </location>
</feature>
<evidence type="ECO:0000259" key="3">
    <source>
        <dbReference type="Pfam" id="PF19343"/>
    </source>
</evidence>
<dbReference type="PANTHER" id="PTHR31138:SF1">
    <property type="entry name" value="PDZ DOMAIN-CONTAINING PROTEIN"/>
    <property type="match status" value="1"/>
</dbReference>
<protein>
    <submittedName>
        <fullName evidence="4">Uncharacterized protein</fullName>
    </submittedName>
</protein>
<accession>A0A292PQ03</accession>
<proteinExistence type="predicted"/>
<evidence type="ECO:0000313" key="5">
    <source>
        <dbReference type="Proteomes" id="UP001412239"/>
    </source>
</evidence>
<dbReference type="InterPro" id="IPR027842">
    <property type="entry name" value="HAM1-like_C"/>
</dbReference>
<keyword evidence="5" id="KW-1185">Reference proteome</keyword>
<dbReference type="Gene3D" id="3.15.10.10">
    <property type="entry name" value="Bactericidal permeability-increasing protein, domain 1"/>
    <property type="match status" value="1"/>
</dbReference>
<gene>
    <name evidence="4" type="ORF">GSTUAT00006270001</name>
</gene>
<feature type="compositionally biased region" description="Basic and acidic residues" evidence="1">
    <location>
        <begin position="836"/>
        <end position="846"/>
    </location>
</feature>